<proteinExistence type="predicted"/>
<dbReference type="OrthoDB" id="7060690at2"/>
<reference evidence="4 5" key="1">
    <citation type="submission" date="2017-12" db="EMBL/GenBank/DDBJ databases">
        <authorList>
            <person name="Paulsen S."/>
            <person name="Gram L.K."/>
        </authorList>
    </citation>
    <scope>NUCLEOTIDE SEQUENCE [LARGE SCALE GENOMIC DNA]</scope>
    <source>
        <strain evidence="3 5">S2231</strain>
        <strain evidence="2 4">S2233</strain>
    </source>
</reference>
<evidence type="ECO:0000313" key="4">
    <source>
        <dbReference type="Proteomes" id="UP000305730"/>
    </source>
</evidence>
<feature type="transmembrane region" description="Helical" evidence="1">
    <location>
        <begin position="6"/>
        <end position="26"/>
    </location>
</feature>
<keyword evidence="1" id="KW-0812">Transmembrane</keyword>
<dbReference type="RefSeq" id="WP_138597556.1">
    <property type="nucleotide sequence ID" value="NZ_PNCK01000051.1"/>
</dbReference>
<reference evidence="4 5" key="2">
    <citation type="submission" date="2019-06" db="EMBL/GenBank/DDBJ databases">
        <title>Co-occurence of chitin degradation, pigmentation and bioactivity in marine Pseudoalteromonas.</title>
        <authorList>
            <person name="Sonnenschein E.C."/>
            <person name="Bech P.K."/>
        </authorList>
    </citation>
    <scope>NUCLEOTIDE SEQUENCE [LARGE SCALE GENOMIC DNA]</scope>
    <source>
        <strain evidence="5">S2231</strain>
        <strain evidence="2 4">S2233</strain>
    </source>
</reference>
<evidence type="ECO:0000313" key="3">
    <source>
        <dbReference type="EMBL" id="TMP56416.1"/>
    </source>
</evidence>
<keyword evidence="1" id="KW-1133">Transmembrane helix</keyword>
<evidence type="ECO:0000313" key="2">
    <source>
        <dbReference type="EMBL" id="TMP41531.1"/>
    </source>
</evidence>
<feature type="transmembrane region" description="Helical" evidence="1">
    <location>
        <begin position="47"/>
        <end position="65"/>
    </location>
</feature>
<name>A0A5S3XLS1_9GAMM</name>
<dbReference type="AlphaFoldDB" id="A0A5S3XLS1"/>
<evidence type="ECO:0000256" key="1">
    <source>
        <dbReference type="SAM" id="Phobius"/>
    </source>
</evidence>
<reference evidence="3" key="3">
    <citation type="submission" date="2019-09" db="EMBL/GenBank/DDBJ databases">
        <title>Co-occurence of chitin degradation, pigmentation and bioactivity in marine Pseudoalteromonas.</title>
        <authorList>
            <person name="Sonnenschein E.C."/>
            <person name="Bech P.K."/>
        </authorList>
    </citation>
    <scope>NUCLEOTIDE SEQUENCE</scope>
    <source>
        <strain evidence="3">S2231</strain>
    </source>
</reference>
<gene>
    <name evidence="3" type="ORF">CWB96_15165</name>
    <name evidence="2" type="ORF">CWB97_14535</name>
</gene>
<accession>A0A5S3XLS1</accession>
<dbReference type="Proteomes" id="UP000307706">
    <property type="component" value="Unassembled WGS sequence"/>
</dbReference>
<dbReference type="EMBL" id="PNCL01000084">
    <property type="protein sequence ID" value="TMP56416.1"/>
    <property type="molecule type" value="Genomic_DNA"/>
</dbReference>
<keyword evidence="4" id="KW-1185">Reference proteome</keyword>
<sequence length="108" mass="12249">MNWEVINGITGIIGAIGTVASIRYITTHQKEPNDNNKIVSTYKLMSFLLACSGWVLLCFAYLWFFEPLGAFVSDSDYQKFFGIMLSFPAIVMFIFGIRLMYNGNIARD</sequence>
<comment type="caution">
    <text evidence="3">The sequence shown here is derived from an EMBL/GenBank/DDBJ whole genome shotgun (WGS) entry which is preliminary data.</text>
</comment>
<keyword evidence="1" id="KW-0472">Membrane</keyword>
<feature type="transmembrane region" description="Helical" evidence="1">
    <location>
        <begin position="80"/>
        <end position="101"/>
    </location>
</feature>
<organism evidence="3 5">
    <name type="scientific">Pseudoalteromonas citrea</name>
    <dbReference type="NCBI Taxonomy" id="43655"/>
    <lineage>
        <taxon>Bacteria</taxon>
        <taxon>Pseudomonadati</taxon>
        <taxon>Pseudomonadota</taxon>
        <taxon>Gammaproteobacteria</taxon>
        <taxon>Alteromonadales</taxon>
        <taxon>Pseudoalteromonadaceae</taxon>
        <taxon>Pseudoalteromonas</taxon>
    </lineage>
</organism>
<evidence type="ECO:0000313" key="5">
    <source>
        <dbReference type="Proteomes" id="UP000307706"/>
    </source>
</evidence>
<dbReference type="Proteomes" id="UP000305730">
    <property type="component" value="Unassembled WGS sequence"/>
</dbReference>
<protein>
    <submittedName>
        <fullName evidence="3">Uncharacterized protein</fullName>
    </submittedName>
</protein>
<dbReference type="EMBL" id="PNCK01000051">
    <property type="protein sequence ID" value="TMP41531.1"/>
    <property type="molecule type" value="Genomic_DNA"/>
</dbReference>